<dbReference type="PANTHER" id="PTHR24326">
    <property type="entry name" value="HOMEOBOX-LEUCINE ZIPPER PROTEIN"/>
    <property type="match status" value="1"/>
</dbReference>
<dbReference type="PROSITE" id="PS50071">
    <property type="entry name" value="HOMEOBOX_2"/>
    <property type="match status" value="1"/>
</dbReference>
<feature type="DNA-binding region" description="Homeobox" evidence="9">
    <location>
        <begin position="22"/>
        <end position="81"/>
    </location>
</feature>
<protein>
    <recommendedName>
        <fullName evidence="11">Homeobox-leucine zipper protein</fullName>
    </recommendedName>
    <alternativeName>
        <fullName evidence="11">HD-ZIP protein</fullName>
    </alternativeName>
    <alternativeName>
        <fullName evidence="11">Homeodomain transcription factor</fullName>
    </alternativeName>
</protein>
<dbReference type="GO" id="GO:0000976">
    <property type="term" value="F:transcription cis-regulatory region binding"/>
    <property type="evidence" value="ECO:0007669"/>
    <property type="project" value="UniProtKB-ARBA"/>
</dbReference>
<keyword evidence="3 9" id="KW-0238">DNA-binding</keyword>
<dbReference type="Pfam" id="PF02183">
    <property type="entry name" value="HALZ"/>
    <property type="match status" value="1"/>
</dbReference>
<evidence type="ECO:0000256" key="10">
    <source>
        <dbReference type="RuleBase" id="RU000682"/>
    </source>
</evidence>
<accession>W9QLX9</accession>
<comment type="subcellular location">
    <subcellularLocation>
        <location evidence="1 9 10">Nucleus</location>
    </subcellularLocation>
</comment>
<dbReference type="eggNOG" id="KOG0483">
    <property type="taxonomic scope" value="Eukaryota"/>
</dbReference>
<keyword evidence="12" id="KW-0175">Coiled coil</keyword>
<proteinExistence type="inferred from homology"/>
<evidence type="ECO:0000256" key="3">
    <source>
        <dbReference type="ARBA" id="ARBA00023125"/>
    </source>
</evidence>
<evidence type="ECO:0000256" key="7">
    <source>
        <dbReference type="ARBA" id="ARBA00025748"/>
    </source>
</evidence>
<reference evidence="16" key="1">
    <citation type="submission" date="2013-01" db="EMBL/GenBank/DDBJ databases">
        <title>Draft Genome Sequence of a Mulberry Tree, Morus notabilis C.K. Schneid.</title>
        <authorList>
            <person name="He N."/>
            <person name="Zhao S."/>
        </authorList>
    </citation>
    <scope>NUCLEOTIDE SEQUENCE</scope>
</reference>
<feature type="compositionally biased region" description="Basic and acidic residues" evidence="13">
    <location>
        <begin position="20"/>
        <end position="31"/>
    </location>
</feature>
<keyword evidence="5 11" id="KW-0804">Transcription</keyword>
<keyword evidence="6 9" id="KW-0539">Nucleus</keyword>
<dbReference type="CDD" id="cd00086">
    <property type="entry name" value="homeodomain"/>
    <property type="match status" value="1"/>
</dbReference>
<dbReference type="GO" id="GO:0045893">
    <property type="term" value="P:positive regulation of DNA-templated transcription"/>
    <property type="evidence" value="ECO:0007669"/>
    <property type="project" value="TreeGrafter"/>
</dbReference>
<comment type="function">
    <text evidence="8">Probable transcription activator that may act as growth regulators in response to water deficit.</text>
</comment>
<dbReference type="InterPro" id="IPR003106">
    <property type="entry name" value="Leu_zip_homeo"/>
</dbReference>
<evidence type="ECO:0000313" key="15">
    <source>
        <dbReference type="EMBL" id="EXB41094.1"/>
    </source>
</evidence>
<dbReference type="OrthoDB" id="6159439at2759"/>
<evidence type="ECO:0000256" key="9">
    <source>
        <dbReference type="PROSITE-ProRule" id="PRU00108"/>
    </source>
</evidence>
<dbReference type="GO" id="GO:0009414">
    <property type="term" value="P:response to water deprivation"/>
    <property type="evidence" value="ECO:0007669"/>
    <property type="project" value="UniProtKB-ARBA"/>
</dbReference>
<name>W9QLX9_9ROSA</name>
<feature type="coiled-coil region" evidence="12">
    <location>
        <begin position="86"/>
        <end position="120"/>
    </location>
</feature>
<evidence type="ECO:0000256" key="11">
    <source>
        <dbReference type="RuleBase" id="RU369038"/>
    </source>
</evidence>
<evidence type="ECO:0000313" key="16">
    <source>
        <dbReference type="Proteomes" id="UP000030645"/>
    </source>
</evidence>
<sequence>MEREDYSQVSKKKRSNKNNNMDRNHQRRFSDEQIRLLESMFESETKLEPRKKVQLARELGLQPRQVAIWFQNRRARWKSKQIEQDFTTLRAQYESLASQFESLKQEKQSLILQLEKLNELLGSSSTCGNVTNSKSEVKDSFLQEGLENDIGAMQLQPRDDNTNKNVGELKQEGIGSYELQNTIQELGDRASLGSLETWCRSFDVFDQPRGCSQWLNFWS</sequence>
<dbReference type="InterPro" id="IPR001356">
    <property type="entry name" value="HD"/>
</dbReference>
<evidence type="ECO:0000256" key="2">
    <source>
        <dbReference type="ARBA" id="ARBA00023015"/>
    </source>
</evidence>
<feature type="domain" description="Homeobox" evidence="14">
    <location>
        <begin position="20"/>
        <end position="80"/>
    </location>
</feature>
<dbReference type="GO" id="GO:0000981">
    <property type="term" value="F:DNA-binding transcription factor activity, RNA polymerase II-specific"/>
    <property type="evidence" value="ECO:0007669"/>
    <property type="project" value="UniProtKB-UniRule"/>
</dbReference>
<dbReference type="KEGG" id="mnt:21385251"/>
<dbReference type="GO" id="GO:0005634">
    <property type="term" value="C:nucleus"/>
    <property type="evidence" value="ECO:0007669"/>
    <property type="project" value="UniProtKB-SubCell"/>
</dbReference>
<dbReference type="InterPro" id="IPR017970">
    <property type="entry name" value="Homeobox_CS"/>
</dbReference>
<dbReference type="InterPro" id="IPR009057">
    <property type="entry name" value="Homeodomain-like_sf"/>
</dbReference>
<evidence type="ECO:0000256" key="6">
    <source>
        <dbReference type="ARBA" id="ARBA00023242"/>
    </source>
</evidence>
<dbReference type="InterPro" id="IPR045224">
    <property type="entry name" value="HDZip_class_I_plant"/>
</dbReference>
<dbReference type="AlphaFoldDB" id="W9QLX9"/>
<dbReference type="InterPro" id="IPR000047">
    <property type="entry name" value="HTH_motif"/>
</dbReference>
<organism evidence="15 16">
    <name type="scientific">Morus notabilis</name>
    <dbReference type="NCBI Taxonomy" id="981085"/>
    <lineage>
        <taxon>Eukaryota</taxon>
        <taxon>Viridiplantae</taxon>
        <taxon>Streptophyta</taxon>
        <taxon>Embryophyta</taxon>
        <taxon>Tracheophyta</taxon>
        <taxon>Spermatophyta</taxon>
        <taxon>Magnoliopsida</taxon>
        <taxon>eudicotyledons</taxon>
        <taxon>Gunneridae</taxon>
        <taxon>Pentapetalae</taxon>
        <taxon>rosids</taxon>
        <taxon>fabids</taxon>
        <taxon>Rosales</taxon>
        <taxon>Moraceae</taxon>
        <taxon>Moreae</taxon>
        <taxon>Morus</taxon>
    </lineage>
</organism>
<dbReference type="FunFam" id="1.10.10.60:FF:000293">
    <property type="entry name" value="Homeobox-leucine zipper protein ATHB-7"/>
    <property type="match status" value="1"/>
</dbReference>
<dbReference type="STRING" id="981085.W9QLX9"/>
<comment type="function">
    <text evidence="11">Transcription factor.</text>
</comment>
<keyword evidence="16" id="KW-1185">Reference proteome</keyword>
<evidence type="ECO:0000256" key="12">
    <source>
        <dbReference type="SAM" id="Coils"/>
    </source>
</evidence>
<dbReference type="GO" id="GO:0009737">
    <property type="term" value="P:response to abscisic acid"/>
    <property type="evidence" value="ECO:0007669"/>
    <property type="project" value="UniProtKB-ARBA"/>
</dbReference>
<feature type="region of interest" description="Disordered" evidence="13">
    <location>
        <begin position="1"/>
        <end position="31"/>
    </location>
</feature>
<evidence type="ECO:0000256" key="8">
    <source>
        <dbReference type="ARBA" id="ARBA00058361"/>
    </source>
</evidence>
<evidence type="ECO:0000256" key="4">
    <source>
        <dbReference type="ARBA" id="ARBA00023155"/>
    </source>
</evidence>
<dbReference type="SMART" id="SM00389">
    <property type="entry name" value="HOX"/>
    <property type="match status" value="1"/>
</dbReference>
<dbReference type="Proteomes" id="UP000030645">
    <property type="component" value="Unassembled WGS sequence"/>
</dbReference>
<evidence type="ECO:0000256" key="5">
    <source>
        <dbReference type="ARBA" id="ARBA00023163"/>
    </source>
</evidence>
<gene>
    <name evidence="15" type="ORF">L484_001654</name>
</gene>
<evidence type="ECO:0000256" key="13">
    <source>
        <dbReference type="SAM" id="MobiDB-lite"/>
    </source>
</evidence>
<keyword evidence="2 11" id="KW-0805">Transcription regulation</keyword>
<dbReference type="SUPFAM" id="SSF46689">
    <property type="entry name" value="Homeodomain-like"/>
    <property type="match status" value="1"/>
</dbReference>
<comment type="similarity">
    <text evidence="7 11">Belongs to the HD-ZIP homeobox family. Class I subfamily.</text>
</comment>
<keyword evidence="4 9" id="KW-0371">Homeobox</keyword>
<dbReference type="PANTHER" id="PTHR24326:SF620">
    <property type="entry name" value="HOMEOBOX-LEUCINE ZIPPER PROTEIN"/>
    <property type="match status" value="1"/>
</dbReference>
<dbReference type="PRINTS" id="PR00031">
    <property type="entry name" value="HTHREPRESSR"/>
</dbReference>
<evidence type="ECO:0000256" key="1">
    <source>
        <dbReference type="ARBA" id="ARBA00004123"/>
    </source>
</evidence>
<dbReference type="EMBL" id="KE343789">
    <property type="protein sequence ID" value="EXB41094.1"/>
    <property type="molecule type" value="Genomic_DNA"/>
</dbReference>
<dbReference type="Gene3D" id="1.10.10.60">
    <property type="entry name" value="Homeodomain-like"/>
    <property type="match status" value="1"/>
</dbReference>
<dbReference type="PROSITE" id="PS00027">
    <property type="entry name" value="HOMEOBOX_1"/>
    <property type="match status" value="1"/>
</dbReference>
<evidence type="ECO:0000259" key="14">
    <source>
        <dbReference type="PROSITE" id="PS50071"/>
    </source>
</evidence>
<dbReference type="Pfam" id="PF00046">
    <property type="entry name" value="Homeodomain"/>
    <property type="match status" value="1"/>
</dbReference>